<feature type="transmembrane region" description="Helical" evidence="1">
    <location>
        <begin position="54"/>
        <end position="74"/>
    </location>
</feature>
<keyword evidence="1" id="KW-0812">Transmembrane</keyword>
<proteinExistence type="predicted"/>
<accession>A0A1N6Z3P7</accession>
<keyword evidence="1" id="KW-0472">Membrane</keyword>
<dbReference type="Pfam" id="PF19139">
    <property type="entry name" value="DUF5822"/>
    <property type="match status" value="1"/>
</dbReference>
<protein>
    <recommendedName>
        <fullName evidence="4">Peptidoglycan-binding protein</fullName>
    </recommendedName>
</protein>
<reference evidence="3" key="1">
    <citation type="submission" date="2017-01" db="EMBL/GenBank/DDBJ databases">
        <authorList>
            <person name="Varghese N."/>
            <person name="Submissions S."/>
        </authorList>
    </citation>
    <scope>NUCLEOTIDE SEQUENCE [LARGE SCALE GENOMIC DNA]</scope>
    <source>
        <strain evidence="3">CGMCC 1.7737</strain>
    </source>
</reference>
<dbReference type="InterPro" id="IPR043860">
    <property type="entry name" value="DUF5822"/>
</dbReference>
<dbReference type="Proteomes" id="UP000186914">
    <property type="component" value="Unassembled WGS sequence"/>
</dbReference>
<organism evidence="2 3">
    <name type="scientific">Haladaptatus litoreus</name>
    <dbReference type="NCBI Taxonomy" id="553468"/>
    <lineage>
        <taxon>Archaea</taxon>
        <taxon>Methanobacteriati</taxon>
        <taxon>Methanobacteriota</taxon>
        <taxon>Stenosarchaea group</taxon>
        <taxon>Halobacteria</taxon>
        <taxon>Halobacteriales</taxon>
        <taxon>Haladaptataceae</taxon>
        <taxon>Haladaptatus</taxon>
    </lineage>
</organism>
<name>A0A1N6Z3P7_9EURY</name>
<evidence type="ECO:0008006" key="4">
    <source>
        <dbReference type="Google" id="ProtNLM"/>
    </source>
</evidence>
<dbReference type="RefSeq" id="WP_076429798.1">
    <property type="nucleotide sequence ID" value="NZ_FTNO01000001.1"/>
</dbReference>
<feature type="transmembrane region" description="Helical" evidence="1">
    <location>
        <begin position="20"/>
        <end position="42"/>
    </location>
</feature>
<dbReference type="AlphaFoldDB" id="A0A1N6Z3P7"/>
<dbReference type="EMBL" id="FTNO01000001">
    <property type="protein sequence ID" value="SIR21426.1"/>
    <property type="molecule type" value="Genomic_DNA"/>
</dbReference>
<keyword evidence="1" id="KW-1133">Transmembrane helix</keyword>
<evidence type="ECO:0000313" key="3">
    <source>
        <dbReference type="Proteomes" id="UP000186914"/>
    </source>
</evidence>
<keyword evidence="3" id="KW-1185">Reference proteome</keyword>
<evidence type="ECO:0000256" key="1">
    <source>
        <dbReference type="SAM" id="Phobius"/>
    </source>
</evidence>
<evidence type="ECO:0000313" key="2">
    <source>
        <dbReference type="EMBL" id="SIR21426.1"/>
    </source>
</evidence>
<sequence>MPEPVETYSPDGVDYGWVMQVTFVTTIVVGAPLVALIAFFSGVSLPTWASRVSFAVRVGAIVWFVTAICVFFYARRQQTD</sequence>
<gene>
    <name evidence="2" type="ORF">SAMN05421858_1854</name>
</gene>